<evidence type="ECO:0000313" key="4">
    <source>
        <dbReference type="Proteomes" id="UP000007148"/>
    </source>
</evidence>
<dbReference type="EMBL" id="CAFZ01000134">
    <property type="protein sequence ID" value="CCA71781.1"/>
    <property type="molecule type" value="Genomic_DNA"/>
</dbReference>
<feature type="region of interest" description="Disordered" evidence="1">
    <location>
        <begin position="190"/>
        <end position="303"/>
    </location>
</feature>
<reference evidence="3 4" key="1">
    <citation type="journal article" date="2011" name="PLoS Pathog.">
        <title>Endophytic Life Strategies Decoded by Genome and Transcriptome Analyses of the Mutualistic Root Symbiont Piriformospora indica.</title>
        <authorList>
            <person name="Zuccaro A."/>
            <person name="Lahrmann U."/>
            <person name="Guldener U."/>
            <person name="Langen G."/>
            <person name="Pfiffi S."/>
            <person name="Biedenkopf D."/>
            <person name="Wong P."/>
            <person name="Samans B."/>
            <person name="Grimm C."/>
            <person name="Basiewicz M."/>
            <person name="Murat C."/>
            <person name="Martin F."/>
            <person name="Kogel K.H."/>
        </authorList>
    </citation>
    <scope>NUCLEOTIDE SEQUENCE [LARGE SCALE GENOMIC DNA]</scope>
    <source>
        <strain evidence="3 4">DSM 11827</strain>
    </source>
</reference>
<protein>
    <submittedName>
        <fullName evidence="3">Uncharacterized protein</fullName>
    </submittedName>
</protein>
<comment type="caution">
    <text evidence="3">The sequence shown here is derived from an EMBL/GenBank/DDBJ whole genome shotgun (WGS) entry which is preliminary data.</text>
</comment>
<dbReference type="InParanoid" id="G4TKD8"/>
<gene>
    <name evidence="3" type="ORF">PIIN_05716</name>
</gene>
<accession>G4TKD8</accession>
<feature type="compositionally biased region" description="Polar residues" evidence="1">
    <location>
        <begin position="190"/>
        <end position="203"/>
    </location>
</feature>
<feature type="compositionally biased region" description="Low complexity" evidence="1">
    <location>
        <begin position="291"/>
        <end position="303"/>
    </location>
</feature>
<dbReference type="Proteomes" id="UP000007148">
    <property type="component" value="Unassembled WGS sequence"/>
</dbReference>
<keyword evidence="2" id="KW-1133">Transmembrane helix</keyword>
<evidence type="ECO:0000256" key="2">
    <source>
        <dbReference type="SAM" id="Phobius"/>
    </source>
</evidence>
<feature type="region of interest" description="Disordered" evidence="1">
    <location>
        <begin position="153"/>
        <end position="175"/>
    </location>
</feature>
<feature type="compositionally biased region" description="Polar residues" evidence="1">
    <location>
        <begin position="368"/>
        <end position="377"/>
    </location>
</feature>
<feature type="region of interest" description="Disordered" evidence="1">
    <location>
        <begin position="368"/>
        <end position="415"/>
    </location>
</feature>
<evidence type="ECO:0000313" key="3">
    <source>
        <dbReference type="EMBL" id="CCA71781.1"/>
    </source>
</evidence>
<keyword evidence="4" id="KW-1185">Reference proteome</keyword>
<feature type="transmembrane region" description="Helical" evidence="2">
    <location>
        <begin position="58"/>
        <end position="81"/>
    </location>
</feature>
<keyword evidence="2" id="KW-0472">Membrane</keyword>
<keyword evidence="2" id="KW-0812">Transmembrane</keyword>
<sequence length="415" mass="45224">MPPSVVFNTDPGLDVAQEQIARIRLANHAFQASQGQIDRHSITARAAGSGSDNHSGPLIVVLIALVSLVAILVIGSSILLIRYRRFIGGTCTHTTRCLTPANATKSRWLHRLGARTTQQVDPQYVIHQGEGGTIHCRTPPTADLKSILLEPTSTSNESKELPGGLEAQLPRTPPRYRIPSIALDPTECSISTIPRQPDNSMARSSLDHSAFSRGSLDRASSADAQPLSEESIQGWMAGRPSIDSSTCPRTPTEYEGTIVKRPIHSPKKSAMDKHGVSSRRLSATKMARQASSSSTTTHTSTLMSSNPSFLRMIRSVSSTLSFSSKNIDATEDMVLDINASNKSHIDVLFGTWRPPSIIISPPTNSTLAHRNSLTSEGFGNPHPREKADEQMWQTSTPRRPSRSTRRMSVQRRIST</sequence>
<dbReference type="AlphaFoldDB" id="G4TKD8"/>
<name>G4TKD8_SERID</name>
<dbReference type="HOGENOM" id="CLU_662423_0_0_1"/>
<evidence type="ECO:0000256" key="1">
    <source>
        <dbReference type="SAM" id="MobiDB-lite"/>
    </source>
</evidence>
<feature type="compositionally biased region" description="Basic residues" evidence="1">
    <location>
        <begin position="399"/>
        <end position="415"/>
    </location>
</feature>
<proteinExistence type="predicted"/>
<organism evidence="3 4">
    <name type="scientific">Serendipita indica (strain DSM 11827)</name>
    <name type="common">Root endophyte fungus</name>
    <name type="synonym">Piriformospora indica</name>
    <dbReference type="NCBI Taxonomy" id="1109443"/>
    <lineage>
        <taxon>Eukaryota</taxon>
        <taxon>Fungi</taxon>
        <taxon>Dikarya</taxon>
        <taxon>Basidiomycota</taxon>
        <taxon>Agaricomycotina</taxon>
        <taxon>Agaricomycetes</taxon>
        <taxon>Sebacinales</taxon>
        <taxon>Serendipitaceae</taxon>
        <taxon>Serendipita</taxon>
    </lineage>
</organism>